<feature type="region of interest" description="Disordered" evidence="3">
    <location>
        <begin position="1"/>
        <end position="25"/>
    </location>
</feature>
<protein>
    <submittedName>
        <fullName evidence="4">Cytochrome P450</fullName>
    </submittedName>
</protein>
<dbReference type="InterPro" id="IPR036396">
    <property type="entry name" value="Cyt_P450_sf"/>
</dbReference>
<name>A0ABW2CNM0_9ACTN</name>
<keyword evidence="2" id="KW-0560">Oxidoreductase</keyword>
<dbReference type="InterPro" id="IPR017972">
    <property type="entry name" value="Cyt_P450_CS"/>
</dbReference>
<keyword evidence="2" id="KW-0479">Metal-binding</keyword>
<dbReference type="PRINTS" id="PR00359">
    <property type="entry name" value="BP450"/>
</dbReference>
<reference evidence="5" key="1">
    <citation type="journal article" date="2019" name="Int. J. Syst. Evol. Microbiol.">
        <title>The Global Catalogue of Microorganisms (GCM) 10K type strain sequencing project: providing services to taxonomists for standard genome sequencing and annotation.</title>
        <authorList>
            <consortium name="The Broad Institute Genomics Platform"/>
            <consortium name="The Broad Institute Genome Sequencing Center for Infectious Disease"/>
            <person name="Wu L."/>
            <person name="Ma J."/>
        </authorList>
    </citation>
    <scope>NUCLEOTIDE SEQUENCE [LARGE SCALE GENOMIC DNA]</scope>
    <source>
        <strain evidence="5">JCM 3369</strain>
    </source>
</reference>
<evidence type="ECO:0000313" key="5">
    <source>
        <dbReference type="Proteomes" id="UP001596380"/>
    </source>
</evidence>
<keyword evidence="2" id="KW-0349">Heme</keyword>
<dbReference type="InterPro" id="IPR001128">
    <property type="entry name" value="Cyt_P450"/>
</dbReference>
<dbReference type="Pfam" id="PF00067">
    <property type="entry name" value="p450"/>
    <property type="match status" value="1"/>
</dbReference>
<accession>A0ABW2CNM0</accession>
<sequence>MTSPQPGECPIRRFPQDFPSPPDRPLDLADLYTEIQRQGGAARVVLPDANGQPGEEAVLAVGHRAVRTVLNDPAFKRWDANAIEPFPDLTQTDQHGNRDKDLALLTVLDDEDHRAVRELAQTEFTREAVERHRPAVERIVAAAIDDMLAAGPDKADLMEDVGLRVSLNVIGDVLGIPEADRPAFRQWSDELLVSAADAERGQEAQAAMGGYMLGMIEDRRANPRDDLMTHMTERAAATGVSDFAVAGLAFAITVGGWETEAAQIANGTIRLLTNHHPDGSTWWSTLHRRPELVPGAVEENLRTIPSSRRGFCQPRRAIRDVQVGNLLVRKGQLALPGHDPANRDAAVFPDPDLYDPLRGRINHLSFSFGPHNCLGSHLARLESQIAFGELTRRIPDLELAVPVDELTWDADAMVLRPAPGPDGRALPVTWPRKAS</sequence>
<dbReference type="EMBL" id="JBHSXS010000019">
    <property type="protein sequence ID" value="MFC6883398.1"/>
    <property type="molecule type" value="Genomic_DNA"/>
</dbReference>
<evidence type="ECO:0000256" key="3">
    <source>
        <dbReference type="SAM" id="MobiDB-lite"/>
    </source>
</evidence>
<evidence type="ECO:0000256" key="2">
    <source>
        <dbReference type="RuleBase" id="RU000461"/>
    </source>
</evidence>
<dbReference type="Proteomes" id="UP001596380">
    <property type="component" value="Unassembled WGS sequence"/>
</dbReference>
<dbReference type="InterPro" id="IPR002397">
    <property type="entry name" value="Cyt_P450_B"/>
</dbReference>
<keyword evidence="5" id="KW-1185">Reference proteome</keyword>
<gene>
    <name evidence="4" type="ORF">ACFQKB_26815</name>
</gene>
<organism evidence="4 5">
    <name type="scientific">Actinomadura yumaensis</name>
    <dbReference type="NCBI Taxonomy" id="111807"/>
    <lineage>
        <taxon>Bacteria</taxon>
        <taxon>Bacillati</taxon>
        <taxon>Actinomycetota</taxon>
        <taxon>Actinomycetes</taxon>
        <taxon>Streptosporangiales</taxon>
        <taxon>Thermomonosporaceae</taxon>
        <taxon>Actinomadura</taxon>
    </lineage>
</organism>
<dbReference type="PANTHER" id="PTHR46696:SF1">
    <property type="entry name" value="CYTOCHROME P450 YJIB-RELATED"/>
    <property type="match status" value="1"/>
</dbReference>
<dbReference type="Gene3D" id="1.10.630.10">
    <property type="entry name" value="Cytochrome P450"/>
    <property type="match status" value="1"/>
</dbReference>
<proteinExistence type="inferred from homology"/>
<evidence type="ECO:0000256" key="1">
    <source>
        <dbReference type="ARBA" id="ARBA00010617"/>
    </source>
</evidence>
<dbReference type="SUPFAM" id="SSF48264">
    <property type="entry name" value="Cytochrome P450"/>
    <property type="match status" value="1"/>
</dbReference>
<dbReference type="PANTHER" id="PTHR46696">
    <property type="entry name" value="P450, PUTATIVE (EUROFUNG)-RELATED"/>
    <property type="match status" value="1"/>
</dbReference>
<evidence type="ECO:0000313" key="4">
    <source>
        <dbReference type="EMBL" id="MFC6883398.1"/>
    </source>
</evidence>
<keyword evidence="2" id="KW-0408">Iron</keyword>
<dbReference type="RefSeq" id="WP_378050222.1">
    <property type="nucleotide sequence ID" value="NZ_JBHSXE010000002.1"/>
</dbReference>
<comment type="similarity">
    <text evidence="1 2">Belongs to the cytochrome P450 family.</text>
</comment>
<keyword evidence="2" id="KW-0503">Monooxygenase</keyword>
<comment type="caution">
    <text evidence="4">The sequence shown here is derived from an EMBL/GenBank/DDBJ whole genome shotgun (WGS) entry which is preliminary data.</text>
</comment>
<dbReference type="PROSITE" id="PS00086">
    <property type="entry name" value="CYTOCHROME_P450"/>
    <property type="match status" value="1"/>
</dbReference>